<evidence type="ECO:0000256" key="18">
    <source>
        <dbReference type="ARBA" id="ARBA00029893"/>
    </source>
</evidence>
<dbReference type="PATRIC" id="fig|746697.3.peg.442"/>
<evidence type="ECO:0000256" key="13">
    <source>
        <dbReference type="ARBA" id="ARBA00022989"/>
    </source>
</evidence>
<keyword evidence="16" id="KW-0594">Phospholipid biosynthesis</keyword>
<evidence type="ECO:0000256" key="22">
    <source>
        <dbReference type="ARBA" id="ARBA00032743"/>
    </source>
</evidence>
<evidence type="ECO:0000256" key="15">
    <source>
        <dbReference type="ARBA" id="ARBA00023136"/>
    </source>
</evidence>
<evidence type="ECO:0000256" key="2">
    <source>
        <dbReference type="ARBA" id="ARBA00004651"/>
    </source>
</evidence>
<keyword evidence="26" id="KW-1185">Reference proteome</keyword>
<evidence type="ECO:0000256" key="3">
    <source>
        <dbReference type="ARBA" id="ARBA00005119"/>
    </source>
</evidence>
<dbReference type="EC" id="2.7.7.41" evidence="6"/>
<keyword evidence="15 24" id="KW-0472">Membrane</keyword>
<name>I3YSI7_AEQSU</name>
<dbReference type="HOGENOM" id="CLU_037294_3_2_10"/>
<reference evidence="25 26" key="1">
    <citation type="submission" date="2012-06" db="EMBL/GenBank/DDBJ databases">
        <title>The complete genome of Aequorivita sublithincola DSM 14238.</title>
        <authorList>
            <consortium name="US DOE Joint Genome Institute (JGI-PGF)"/>
            <person name="Lucas S."/>
            <person name="Copeland A."/>
            <person name="Lapidus A."/>
            <person name="Goodwin L."/>
            <person name="Pitluck S."/>
            <person name="Peters L."/>
            <person name="Munk A.C.C."/>
            <person name="Kyrpides N."/>
            <person name="Mavromatis K."/>
            <person name="Pagani I."/>
            <person name="Ivanova N."/>
            <person name="Ovchinnikova G."/>
            <person name="Zeytun A."/>
            <person name="Detter J.C."/>
            <person name="Han C."/>
            <person name="Land M."/>
            <person name="Hauser L."/>
            <person name="Markowitz V."/>
            <person name="Cheng J.-F."/>
            <person name="Hugenholtz P."/>
            <person name="Woyke T."/>
            <person name="Wu D."/>
            <person name="Tindall B."/>
            <person name="Faehnrich R."/>
            <person name="Brambilla E."/>
            <person name="Klenk H.-P."/>
            <person name="Eisen J.A."/>
        </authorList>
    </citation>
    <scope>NUCLEOTIDE SEQUENCE [LARGE SCALE GENOMIC DNA]</scope>
    <source>
        <strain evidence="26">DSM 14238 / LMG 21431 / ACAM 643 / 9-3</strain>
    </source>
</reference>
<evidence type="ECO:0000256" key="24">
    <source>
        <dbReference type="SAM" id="Phobius"/>
    </source>
</evidence>
<feature type="transmembrane region" description="Helical" evidence="24">
    <location>
        <begin position="70"/>
        <end position="88"/>
    </location>
</feature>
<keyword evidence="11 24" id="KW-0812">Transmembrane</keyword>
<evidence type="ECO:0000256" key="4">
    <source>
        <dbReference type="ARBA" id="ARBA00005189"/>
    </source>
</evidence>
<evidence type="ECO:0000256" key="12">
    <source>
        <dbReference type="ARBA" id="ARBA00022695"/>
    </source>
</evidence>
<evidence type="ECO:0000256" key="20">
    <source>
        <dbReference type="ARBA" id="ARBA00032253"/>
    </source>
</evidence>
<dbReference type="PANTHER" id="PTHR46382:SF1">
    <property type="entry name" value="PHOSPHATIDATE CYTIDYLYLTRANSFERASE"/>
    <property type="match status" value="1"/>
</dbReference>
<feature type="transmembrane region" description="Helical" evidence="24">
    <location>
        <begin position="46"/>
        <end position="65"/>
    </location>
</feature>
<dbReference type="GO" id="GO:0005886">
    <property type="term" value="C:plasma membrane"/>
    <property type="evidence" value="ECO:0007669"/>
    <property type="project" value="UniProtKB-SubCell"/>
</dbReference>
<keyword evidence="12" id="KW-0548">Nucleotidyltransferase</keyword>
<dbReference type="GO" id="GO:0004605">
    <property type="term" value="F:phosphatidate cytidylyltransferase activity"/>
    <property type="evidence" value="ECO:0007669"/>
    <property type="project" value="UniProtKB-EC"/>
</dbReference>
<evidence type="ECO:0000256" key="1">
    <source>
        <dbReference type="ARBA" id="ARBA00001698"/>
    </source>
</evidence>
<sequence>MEVAQKTYICCYWKTYNMKEILVRTLSGVLYISIIIFAMFTSREWFMGLFFVLAIITLSEFLKLVHLTSYIAYFLLAASFYFLSYEVFATNAVYLLLILSGFVNLFLLKDVLWTSKIPMFEKKKYITVMFYIISGFVFLTLIPVMNIDGRFMPEIIVAVFVLIWSNDTFAYLIGSKFGKHKLLERISPKKTIEGFVGGLLGALLAGFVIFKVLENYSPLDAEKYPLWVWIVMAIIVAIFGTIGDLIQSKFKRQAGVKDSGIIMPGHGGLYDRLDSIIYASPFVYAFLLIVDNVS</sequence>
<evidence type="ECO:0000256" key="17">
    <source>
        <dbReference type="ARBA" id="ARBA00023264"/>
    </source>
</evidence>
<dbReference type="Pfam" id="PF01148">
    <property type="entry name" value="CTP_transf_1"/>
    <property type="match status" value="1"/>
</dbReference>
<keyword evidence="17" id="KW-1208">Phospholipid metabolism</keyword>
<accession>I3YSI7</accession>
<comment type="pathway">
    <text evidence="3">Phospholipid metabolism; CDP-diacylglycerol biosynthesis; CDP-diacylglycerol from sn-glycerol 3-phosphate: step 3/3.</text>
</comment>
<evidence type="ECO:0000256" key="21">
    <source>
        <dbReference type="ARBA" id="ARBA00032396"/>
    </source>
</evidence>
<keyword evidence="10" id="KW-0808">Transferase</keyword>
<evidence type="ECO:0000256" key="11">
    <source>
        <dbReference type="ARBA" id="ARBA00022692"/>
    </source>
</evidence>
<dbReference type="AlphaFoldDB" id="I3YSI7"/>
<evidence type="ECO:0000256" key="14">
    <source>
        <dbReference type="ARBA" id="ARBA00023098"/>
    </source>
</evidence>
<keyword evidence="13 24" id="KW-1133">Transmembrane helix</keyword>
<comment type="pathway">
    <text evidence="4">Lipid metabolism.</text>
</comment>
<feature type="transmembrane region" description="Helical" evidence="24">
    <location>
        <begin position="21"/>
        <end position="40"/>
    </location>
</feature>
<evidence type="ECO:0000256" key="5">
    <source>
        <dbReference type="ARBA" id="ARBA00010185"/>
    </source>
</evidence>
<dbReference type="KEGG" id="asl:Aeqsu_0443"/>
<dbReference type="eggNOG" id="COG4589">
    <property type="taxonomic scope" value="Bacteria"/>
</dbReference>
<keyword evidence="9" id="KW-0444">Lipid biosynthesis</keyword>
<comment type="subcellular location">
    <subcellularLocation>
        <location evidence="2">Cell membrane</location>
        <topology evidence="2">Multi-pass membrane protein</topology>
    </subcellularLocation>
</comment>
<evidence type="ECO:0000256" key="9">
    <source>
        <dbReference type="ARBA" id="ARBA00022516"/>
    </source>
</evidence>
<feature type="transmembrane region" description="Helical" evidence="24">
    <location>
        <begin position="194"/>
        <end position="213"/>
    </location>
</feature>
<keyword evidence="14" id="KW-0443">Lipid metabolism</keyword>
<evidence type="ECO:0000313" key="26">
    <source>
        <dbReference type="Proteomes" id="UP000006049"/>
    </source>
</evidence>
<evidence type="ECO:0000256" key="19">
    <source>
        <dbReference type="ARBA" id="ARBA00031825"/>
    </source>
</evidence>
<feature type="transmembrane region" description="Helical" evidence="24">
    <location>
        <begin position="225"/>
        <end position="246"/>
    </location>
</feature>
<proteinExistence type="inferred from homology"/>
<comment type="similarity">
    <text evidence="5">Belongs to the CDS family.</text>
</comment>
<dbReference type="EMBL" id="CP003280">
    <property type="protein sequence ID" value="AFL79955.1"/>
    <property type="molecule type" value="Genomic_DNA"/>
</dbReference>
<feature type="transmembrane region" description="Helical" evidence="24">
    <location>
        <begin position="151"/>
        <end position="173"/>
    </location>
</feature>
<dbReference type="Proteomes" id="UP000006049">
    <property type="component" value="Chromosome"/>
</dbReference>
<gene>
    <name evidence="25" type="ordered locus">Aeqsu_0443</name>
</gene>
<dbReference type="GO" id="GO:0016024">
    <property type="term" value="P:CDP-diacylglycerol biosynthetic process"/>
    <property type="evidence" value="ECO:0007669"/>
    <property type="project" value="TreeGrafter"/>
</dbReference>
<keyword evidence="8" id="KW-1003">Cell membrane</keyword>
<organism evidence="25 26">
    <name type="scientific">Aequorivita sublithincola (strain DSM 14238 / LMG 21431 / ACAM 643 / 9-3)</name>
    <dbReference type="NCBI Taxonomy" id="746697"/>
    <lineage>
        <taxon>Bacteria</taxon>
        <taxon>Pseudomonadati</taxon>
        <taxon>Bacteroidota</taxon>
        <taxon>Flavobacteriia</taxon>
        <taxon>Flavobacteriales</taxon>
        <taxon>Flavobacteriaceae</taxon>
        <taxon>Aequorivita</taxon>
    </lineage>
</organism>
<feature type="transmembrane region" description="Helical" evidence="24">
    <location>
        <begin position="94"/>
        <end position="113"/>
    </location>
</feature>
<evidence type="ECO:0000313" key="25">
    <source>
        <dbReference type="EMBL" id="AFL79955.1"/>
    </source>
</evidence>
<evidence type="ECO:0000256" key="10">
    <source>
        <dbReference type="ARBA" id="ARBA00022679"/>
    </source>
</evidence>
<evidence type="ECO:0000256" key="6">
    <source>
        <dbReference type="ARBA" id="ARBA00012487"/>
    </source>
</evidence>
<dbReference type="STRING" id="746697.Aeqsu_0443"/>
<protein>
    <recommendedName>
        <fullName evidence="7">Phosphatidate cytidylyltransferase</fullName>
        <ecNumber evidence="6">2.7.7.41</ecNumber>
    </recommendedName>
    <alternativeName>
        <fullName evidence="20">CDP-DAG synthase</fullName>
    </alternativeName>
    <alternativeName>
        <fullName evidence="22">CDP-DG synthase</fullName>
    </alternativeName>
    <alternativeName>
        <fullName evidence="18">CDP-diacylglycerol synthase</fullName>
    </alternativeName>
    <alternativeName>
        <fullName evidence="21">CDP-diglyceride pyrophosphorylase</fullName>
    </alternativeName>
    <alternativeName>
        <fullName evidence="23">CDP-diglyceride synthase</fullName>
    </alternativeName>
    <alternativeName>
        <fullName evidence="19">CTP:phosphatidate cytidylyltransferase</fullName>
    </alternativeName>
</protein>
<comment type="catalytic activity">
    <reaction evidence="1">
        <text>a 1,2-diacyl-sn-glycero-3-phosphate + CTP + H(+) = a CDP-1,2-diacyl-sn-glycerol + diphosphate</text>
        <dbReference type="Rhea" id="RHEA:16229"/>
        <dbReference type="ChEBI" id="CHEBI:15378"/>
        <dbReference type="ChEBI" id="CHEBI:33019"/>
        <dbReference type="ChEBI" id="CHEBI:37563"/>
        <dbReference type="ChEBI" id="CHEBI:58332"/>
        <dbReference type="ChEBI" id="CHEBI:58608"/>
        <dbReference type="EC" id="2.7.7.41"/>
    </reaction>
</comment>
<evidence type="ECO:0000256" key="7">
    <source>
        <dbReference type="ARBA" id="ARBA00019373"/>
    </source>
</evidence>
<dbReference type="PANTHER" id="PTHR46382">
    <property type="entry name" value="PHOSPHATIDATE CYTIDYLYLTRANSFERASE"/>
    <property type="match status" value="1"/>
</dbReference>
<feature type="transmembrane region" description="Helical" evidence="24">
    <location>
        <begin position="125"/>
        <end position="145"/>
    </location>
</feature>
<evidence type="ECO:0000256" key="16">
    <source>
        <dbReference type="ARBA" id="ARBA00023209"/>
    </source>
</evidence>
<evidence type="ECO:0000256" key="23">
    <source>
        <dbReference type="ARBA" id="ARBA00033406"/>
    </source>
</evidence>
<evidence type="ECO:0000256" key="8">
    <source>
        <dbReference type="ARBA" id="ARBA00022475"/>
    </source>
</evidence>